<keyword evidence="4" id="KW-0472">Membrane</keyword>
<proteinExistence type="predicted"/>
<dbReference type="PROSITE" id="PS00917">
    <property type="entry name" value="ASN_GLN_ASE_2"/>
    <property type="match status" value="1"/>
</dbReference>
<gene>
    <name evidence="8" type="ORF">PAPYR_931</name>
</gene>
<dbReference type="CDD" id="cd08963">
    <property type="entry name" value="L-asparaginase_I"/>
    <property type="match status" value="1"/>
</dbReference>
<dbReference type="InterPro" id="IPR027474">
    <property type="entry name" value="L-asparaginase_N"/>
</dbReference>
<dbReference type="PIRSF" id="PIRSF500176">
    <property type="entry name" value="L_ASNase"/>
    <property type="match status" value="1"/>
</dbReference>
<dbReference type="SFLD" id="SFLDS00057">
    <property type="entry name" value="Glutaminase/Asparaginase"/>
    <property type="match status" value="1"/>
</dbReference>
<dbReference type="InterPro" id="IPR020827">
    <property type="entry name" value="Asparaginase/glutaminase_AS1"/>
</dbReference>
<dbReference type="InterPro" id="IPR006034">
    <property type="entry name" value="Asparaginase/glutaminase-like"/>
</dbReference>
<dbReference type="InterPro" id="IPR041725">
    <property type="entry name" value="L-asparaginase_I"/>
</dbReference>
<evidence type="ECO:0000256" key="2">
    <source>
        <dbReference type="PROSITE-ProRule" id="PRU10099"/>
    </source>
</evidence>
<keyword evidence="5" id="KW-0732">Signal</keyword>
<evidence type="ECO:0000313" key="9">
    <source>
        <dbReference type="Proteomes" id="UP001141327"/>
    </source>
</evidence>
<feature type="transmembrane region" description="Helical" evidence="4">
    <location>
        <begin position="469"/>
        <end position="491"/>
    </location>
</feature>
<feature type="active site" evidence="3">
    <location>
        <position position="114"/>
    </location>
</feature>
<dbReference type="PROSITE" id="PS51732">
    <property type="entry name" value="ASN_GLN_ASE_3"/>
    <property type="match status" value="1"/>
</dbReference>
<name>A0ABQ8UV37_9EUKA</name>
<dbReference type="PANTHER" id="PTHR11707">
    <property type="entry name" value="L-ASPARAGINASE"/>
    <property type="match status" value="1"/>
</dbReference>
<dbReference type="Gene3D" id="3.40.50.40">
    <property type="match status" value="1"/>
</dbReference>
<keyword evidence="8" id="KW-0378">Hydrolase</keyword>
<dbReference type="InterPro" id="IPR036152">
    <property type="entry name" value="Asp/glu_Ase-like_sf"/>
</dbReference>
<dbReference type="EC" id="3.5.1.1" evidence="1"/>
<dbReference type="SMART" id="SM00870">
    <property type="entry name" value="Asparaginase"/>
    <property type="match status" value="1"/>
</dbReference>
<dbReference type="Pfam" id="PF00710">
    <property type="entry name" value="Asparaginase"/>
    <property type="match status" value="1"/>
</dbReference>
<feature type="domain" description="L-asparaginase N-terminal" evidence="6">
    <location>
        <begin position="28"/>
        <end position="215"/>
    </location>
</feature>
<keyword evidence="4" id="KW-0812">Transmembrane</keyword>
<evidence type="ECO:0000256" key="3">
    <source>
        <dbReference type="PROSITE-ProRule" id="PRU10100"/>
    </source>
</evidence>
<feature type="active site" evidence="2">
    <location>
        <position position="36"/>
    </location>
</feature>
<feature type="domain" description="Asparaginase/glutaminase C-terminal" evidence="7">
    <location>
        <begin position="234"/>
        <end position="340"/>
    </location>
</feature>
<dbReference type="PROSITE" id="PS00144">
    <property type="entry name" value="ASN_GLN_ASE_1"/>
    <property type="match status" value="1"/>
</dbReference>
<dbReference type="Pfam" id="PF17763">
    <property type="entry name" value="Asparaginase_C"/>
    <property type="match status" value="1"/>
</dbReference>
<reference evidence="8" key="1">
    <citation type="journal article" date="2022" name="bioRxiv">
        <title>Genomics of Preaxostyla Flagellates Illuminates Evolutionary Transitions and the Path Towards Mitochondrial Loss.</title>
        <authorList>
            <person name="Novak L.V.F."/>
            <person name="Treitli S.C."/>
            <person name="Pyrih J."/>
            <person name="Halakuc P."/>
            <person name="Pipaliya S.V."/>
            <person name="Vacek V."/>
            <person name="Brzon O."/>
            <person name="Soukal P."/>
            <person name="Eme L."/>
            <person name="Dacks J.B."/>
            <person name="Karnkowska A."/>
            <person name="Elias M."/>
            <person name="Hampl V."/>
        </authorList>
    </citation>
    <scope>NUCLEOTIDE SEQUENCE</scope>
    <source>
        <strain evidence="8">RCP-MX</strain>
    </source>
</reference>
<dbReference type="Gene3D" id="3.40.50.1170">
    <property type="entry name" value="L-asparaginase, N-terminal domain"/>
    <property type="match status" value="1"/>
</dbReference>
<evidence type="ECO:0000256" key="4">
    <source>
        <dbReference type="SAM" id="Phobius"/>
    </source>
</evidence>
<evidence type="ECO:0000259" key="7">
    <source>
        <dbReference type="Pfam" id="PF17763"/>
    </source>
</evidence>
<evidence type="ECO:0000256" key="1">
    <source>
        <dbReference type="ARBA" id="ARBA00012920"/>
    </source>
</evidence>
<comment type="caution">
    <text evidence="8">The sequence shown here is derived from an EMBL/GenBank/DDBJ whole genome shotgun (WGS) entry which is preliminary data.</text>
</comment>
<feature type="chain" id="PRO_5046423374" description="asparaginase" evidence="5">
    <location>
        <begin position="20"/>
        <end position="494"/>
    </location>
</feature>
<dbReference type="PIRSF" id="PIRSF001220">
    <property type="entry name" value="L-ASNase_gatD"/>
    <property type="match status" value="1"/>
</dbReference>
<protein>
    <recommendedName>
        <fullName evidence="1">asparaginase</fullName>
        <ecNumber evidence="1">3.5.1.1</ecNumber>
    </recommendedName>
</protein>
<evidence type="ECO:0000313" key="8">
    <source>
        <dbReference type="EMBL" id="KAJ4462321.1"/>
    </source>
</evidence>
<dbReference type="PRINTS" id="PR00139">
    <property type="entry name" value="ASNGLNASE"/>
</dbReference>
<dbReference type="GO" id="GO:0004067">
    <property type="term" value="F:asparaginase activity"/>
    <property type="evidence" value="ECO:0007669"/>
    <property type="project" value="UniProtKB-EC"/>
</dbReference>
<dbReference type="InterPro" id="IPR037152">
    <property type="entry name" value="L-asparaginase_N_sf"/>
</dbReference>
<evidence type="ECO:0000259" key="6">
    <source>
        <dbReference type="Pfam" id="PF00710"/>
    </source>
</evidence>
<dbReference type="InterPro" id="IPR040919">
    <property type="entry name" value="Asparaginase_C"/>
</dbReference>
<feature type="signal peptide" evidence="5">
    <location>
        <begin position="1"/>
        <end position="19"/>
    </location>
</feature>
<keyword evidence="9" id="KW-1185">Reference proteome</keyword>
<organism evidence="8 9">
    <name type="scientific">Paratrimastix pyriformis</name>
    <dbReference type="NCBI Taxonomy" id="342808"/>
    <lineage>
        <taxon>Eukaryota</taxon>
        <taxon>Metamonada</taxon>
        <taxon>Preaxostyla</taxon>
        <taxon>Paratrimastigidae</taxon>
        <taxon>Paratrimastix</taxon>
    </lineage>
</organism>
<feature type="transmembrane region" description="Helical" evidence="4">
    <location>
        <begin position="377"/>
        <end position="401"/>
    </location>
</feature>
<dbReference type="PANTHER" id="PTHR11707:SF28">
    <property type="entry name" value="60 KDA LYSOPHOSPHOLIPASE"/>
    <property type="match status" value="1"/>
</dbReference>
<dbReference type="Proteomes" id="UP001141327">
    <property type="component" value="Unassembled WGS sequence"/>
</dbReference>
<dbReference type="EMBL" id="JAPMOS010000003">
    <property type="protein sequence ID" value="KAJ4462321.1"/>
    <property type="molecule type" value="Genomic_DNA"/>
</dbReference>
<keyword evidence="4" id="KW-1133">Transmembrane helix</keyword>
<sequence>MRNCGFLLVSLLFVTVTLSARDTKKRSVYVMYTGGTIGMNKTDSGYAPVSGFLQYLMSLSPSFAPDNLPFTYTIHEFSPLLDSSNMEPRNWLQLVEDINANYEKYDGFVIIHGTDTLAYTASALSFLLENLNKTVVITGSQIPMIEPYSDANNNLLGALMIAGQYDIPEVTVFFADKLLRGNRVQKFSAWDWTAFDAGVYPLLATWGGDLRLQSEHMLSFAKAPFRGYTAVSEQVVLVYLFPGITGTYVREALAPPAKGAVLLAFGTGNGPDMNSDFLKALKEANDRGVVIVDASQCFRGNVDLTHYATASALKDAGLIGAFDMTPEAAFTKLTWLLAHPDYKSNAALVKERMMLNVRGEMSGPVYQPPVPPIAFPYLPVSLIGGTAAVAVSALILVSWCWGRRKGASRSSAAGYEPIAPTGSHKARMATLPLPLYSPGGDQLLCFPHPSYRFSCRSLWATVRVHRRSLAVGVLLVTVLLVIVATLPRILVARN</sequence>
<evidence type="ECO:0000256" key="5">
    <source>
        <dbReference type="SAM" id="SignalP"/>
    </source>
</evidence>
<dbReference type="SUPFAM" id="SSF53774">
    <property type="entry name" value="Glutaminase/Asparaginase"/>
    <property type="match status" value="1"/>
</dbReference>
<dbReference type="InterPro" id="IPR027473">
    <property type="entry name" value="L-asparaginase_C"/>
</dbReference>
<accession>A0ABQ8UV37</accession>
<dbReference type="InterPro" id="IPR027475">
    <property type="entry name" value="Asparaginase/glutaminase_AS2"/>
</dbReference>